<comment type="caution">
    <text evidence="3">The sequence shown here is derived from an EMBL/GenBank/DDBJ whole genome shotgun (WGS) entry which is preliminary data.</text>
</comment>
<evidence type="ECO:0000313" key="3">
    <source>
        <dbReference type="EMBL" id="KAB8343062.1"/>
    </source>
</evidence>
<dbReference type="Pfam" id="PF16335">
    <property type="entry name" value="GtaA_6_Hairpin"/>
    <property type="match status" value="3"/>
</dbReference>
<feature type="domain" description="Glutaminase A central" evidence="1">
    <location>
        <begin position="416"/>
        <end position="553"/>
    </location>
</feature>
<evidence type="ECO:0008006" key="5">
    <source>
        <dbReference type="Google" id="ProtNLM"/>
    </source>
</evidence>
<dbReference type="PANTHER" id="PTHR31987">
    <property type="entry name" value="GLUTAMINASE A-RELATED"/>
    <property type="match status" value="1"/>
</dbReference>
<gene>
    <name evidence="3" type="ORF">FH972_022656</name>
</gene>
<feature type="domain" description="Glutaminase A central" evidence="1">
    <location>
        <begin position="756"/>
        <end position="855"/>
    </location>
</feature>
<dbReference type="OrthoDB" id="3918848at2759"/>
<evidence type="ECO:0000259" key="1">
    <source>
        <dbReference type="Pfam" id="PF16335"/>
    </source>
</evidence>
<dbReference type="InterPro" id="IPR052743">
    <property type="entry name" value="Glutaminase_GtaA"/>
</dbReference>
<dbReference type="AlphaFoldDB" id="A0A5N6KT71"/>
<reference evidence="3 4" key="1">
    <citation type="submission" date="2019-06" db="EMBL/GenBank/DDBJ databases">
        <title>A chromosomal-level reference genome of Carpinus fangiana (Coryloideae, Betulaceae).</title>
        <authorList>
            <person name="Yang X."/>
            <person name="Wang Z."/>
            <person name="Zhang L."/>
            <person name="Hao G."/>
            <person name="Liu J."/>
            <person name="Yang Y."/>
        </authorList>
    </citation>
    <scope>NUCLEOTIDE SEQUENCE [LARGE SCALE GENOMIC DNA]</scope>
    <source>
        <strain evidence="3">Cfa_2016G</strain>
        <tissue evidence="3">Leaf</tissue>
    </source>
</reference>
<protein>
    <recommendedName>
        <fullName evidence="5">Glutaminase</fullName>
    </recommendedName>
</protein>
<sequence>MREVQDNIVRKMEAKRWRRQLPQIRRLRAGPWRRHVDTKPPWSLRGKRWIPLTSCLVCSCLSRESLAYSLAVQCRSSHSWTEGEGSCRKLEAVLACLLATVTSASHVKPPVVPLIVRNPYLSTWLRAREEPWSQWPIFWTGQSIGMAVMASVPGSKTVYPLLGRTSFDASTTNLTYRIPAPSSKLDDANLTISFLSPITPASSLRQSIPASYVGITAEGSFDIDIYMDINGDWVSGDANSDIQWFLRDAQSESGQSLRSWEIQRQEEQAFTEHDDRAEWGRLLFTAPADTHYQSGSAEHVRRSFARSSGLHNTVDSGFRAINDDEPVFAFHKTLHLGSANSSHPHPHALFTLTHIQDEVVQFASSRGLTLMRPLWRSFFLTDTALLKFHFADVHNAVKLSKQYTTQLEADAHKAGGSDYVDIVTLSARQVLGATSFSGTPDNPLVFLKEISSNGNTQTVDVIFPAWPFFSYTNPRWLAYLLEPLLEHQLSGQYPNKYSMHDLGAHFPNLTGHADGNDEYMPVEECGDMLIMGLSLVKSLQYGTKSAAQSLWSTLGVSEVPSPDTKPFALQVNQESGDMFGMDNQWGGAENGKRQAKQWLEANYPIWKQWTEYLIEESLEPKNQLCTDDFAGWLPLQTNLALKGIVGIKAMSELATVVDRSKEAKYYRNISETYISKWQDVDHGISKDHSHAKLAYNWYGSWTTLYSLFADAVLCFHAPTSSPSLTRVTIEEHYAYGNPDQKPIHGGPKHNSTVKPFIPSAIYANQSTLYGLSMQKFGLPLDSRHLYAKSDWMIQVAAVSSPKIKQTIITKMAYWLNETNSDLPFTDLYDTEGDGGFGAGNRFTARPVVGSHFSLLALERACGGDSWEGPDGIEW</sequence>
<name>A0A5N6KT71_9ROSI</name>
<accession>A0A5N6KT71</accession>
<dbReference type="InterPro" id="IPR033433">
    <property type="entry name" value="GtaA_N"/>
</dbReference>
<evidence type="ECO:0000259" key="2">
    <source>
        <dbReference type="Pfam" id="PF17168"/>
    </source>
</evidence>
<dbReference type="EMBL" id="VIBQ01000012">
    <property type="protein sequence ID" value="KAB8343062.1"/>
    <property type="molecule type" value="Genomic_DNA"/>
</dbReference>
<organism evidence="3 4">
    <name type="scientific">Carpinus fangiana</name>
    <dbReference type="NCBI Taxonomy" id="176857"/>
    <lineage>
        <taxon>Eukaryota</taxon>
        <taxon>Viridiplantae</taxon>
        <taxon>Streptophyta</taxon>
        <taxon>Embryophyta</taxon>
        <taxon>Tracheophyta</taxon>
        <taxon>Spermatophyta</taxon>
        <taxon>Magnoliopsida</taxon>
        <taxon>eudicotyledons</taxon>
        <taxon>Gunneridae</taxon>
        <taxon>Pentapetalae</taxon>
        <taxon>rosids</taxon>
        <taxon>fabids</taxon>
        <taxon>Fagales</taxon>
        <taxon>Betulaceae</taxon>
        <taxon>Carpinus</taxon>
    </lineage>
</organism>
<keyword evidence="4" id="KW-1185">Reference proteome</keyword>
<feature type="domain" description="Glutaminase A central" evidence="1">
    <location>
        <begin position="573"/>
        <end position="715"/>
    </location>
</feature>
<proteinExistence type="predicted"/>
<evidence type="ECO:0000313" key="4">
    <source>
        <dbReference type="Proteomes" id="UP000327013"/>
    </source>
</evidence>
<dbReference type="Proteomes" id="UP000327013">
    <property type="component" value="Unassembled WGS sequence"/>
</dbReference>
<dbReference type="PANTHER" id="PTHR31987:SF12">
    <property type="entry name" value="PUTATIVE (AFU_ORTHOLOGUE AFUA_3G10910)-RELATED"/>
    <property type="match status" value="1"/>
</dbReference>
<feature type="domain" description="Glutaminase A N-terminal" evidence="2">
    <location>
        <begin position="187"/>
        <end position="410"/>
    </location>
</feature>
<dbReference type="Pfam" id="PF17168">
    <property type="entry name" value="DUF5127"/>
    <property type="match status" value="1"/>
</dbReference>
<dbReference type="InterPro" id="IPR032514">
    <property type="entry name" value="GtaA_central"/>
</dbReference>